<dbReference type="InterPro" id="IPR024079">
    <property type="entry name" value="MetalloPept_cat_dom_sf"/>
</dbReference>
<dbReference type="RefSeq" id="WP_038253406.1">
    <property type="nucleotide sequence ID" value="NZ_CAWLUU010000059.1"/>
</dbReference>
<organism evidence="1 2">
    <name type="scientific">Xenorhabdus bovienii str. oregonense</name>
    <dbReference type="NCBI Taxonomy" id="1398202"/>
    <lineage>
        <taxon>Bacteria</taxon>
        <taxon>Pseudomonadati</taxon>
        <taxon>Pseudomonadota</taxon>
        <taxon>Gammaproteobacteria</taxon>
        <taxon>Enterobacterales</taxon>
        <taxon>Morganellaceae</taxon>
        <taxon>Xenorhabdus</taxon>
    </lineage>
</organism>
<dbReference type="GO" id="GO:0008237">
    <property type="term" value="F:metallopeptidase activity"/>
    <property type="evidence" value="ECO:0007669"/>
    <property type="project" value="InterPro"/>
</dbReference>
<dbReference type="Proteomes" id="UP000028483">
    <property type="component" value="Unassembled WGS sequence"/>
</dbReference>
<dbReference type="AlphaFoldDB" id="A0A077PDQ1"/>
<name>A0A077PDQ1_XENBV</name>
<sequence length="335" mass="38376">MNKKIYFKFLFLISIATLFLLVFSFYFIGSAKASEIIKYRASITHTNPDGDPTLYNPVETYGGVIIYNTPSPSGARVYVEIDGHTRQIDYTDQIELAVDFWREIARDIYPMLTIRHMRSGEEANFVIGYSSALNMLSGRAGREPAISYIPHTGHVNTLALRNTNLAGQYGIYVDNYLAEMNEERMTMMMRTFSDVHNNGEAVKRYMYILLVRHLGYALGFVPEDSNVNLFGNNIPWYSPEIYFVSLNDSATPRLMYRNNTFEYIEDLVRFNGEEDAFSINDIRISPQEEFVARMCLGNELSMIQTETSKSYNDMCSSKSTKVTYTLIARIISIIN</sequence>
<protein>
    <submittedName>
        <fullName evidence="1">Uncharacterized protein</fullName>
    </submittedName>
</protein>
<dbReference type="Gene3D" id="3.40.390.10">
    <property type="entry name" value="Collagenase (Catalytic Domain)"/>
    <property type="match status" value="1"/>
</dbReference>
<evidence type="ECO:0000313" key="1">
    <source>
        <dbReference type="EMBL" id="CDH07876.1"/>
    </source>
</evidence>
<dbReference type="HOGENOM" id="CLU_834057_0_0_6"/>
<reference evidence="1" key="1">
    <citation type="submission" date="2013-07" db="EMBL/GenBank/DDBJ databases">
        <title>Sub-species coevolution in mutualistic symbiosis.</title>
        <authorList>
            <person name="Murfin K."/>
            <person name="Klassen J."/>
            <person name="Lee M."/>
            <person name="Forst S."/>
            <person name="Stock P."/>
            <person name="Goodrich-Blair H."/>
        </authorList>
    </citation>
    <scope>NUCLEOTIDE SEQUENCE [LARGE SCALE GENOMIC DNA]</scope>
    <source>
        <strain evidence="1">Oregonense</strain>
    </source>
</reference>
<proteinExistence type="predicted"/>
<evidence type="ECO:0000313" key="2">
    <source>
        <dbReference type="Proteomes" id="UP000028483"/>
    </source>
</evidence>
<comment type="caution">
    <text evidence="1">The sequence shown here is derived from an EMBL/GenBank/DDBJ whole genome shotgun (WGS) entry which is preliminary data.</text>
</comment>
<accession>A0A077PDQ1</accession>
<gene>
    <name evidence="1" type="ORF">XBO1_630003</name>
</gene>
<dbReference type="EMBL" id="CBSX010000230">
    <property type="protein sequence ID" value="CDH07876.1"/>
    <property type="molecule type" value="Genomic_DNA"/>
</dbReference>